<feature type="transmembrane region" description="Helical" evidence="7">
    <location>
        <begin position="352"/>
        <end position="374"/>
    </location>
</feature>
<accession>A0ABX5LNH9</accession>
<keyword evidence="5 7" id="KW-0472">Membrane</keyword>
<keyword evidence="2 7" id="KW-0812">Transmembrane</keyword>
<gene>
    <name evidence="10" type="ORF">B0H50_102143</name>
</gene>
<dbReference type="RefSeq" id="WP_146193657.1">
    <property type="nucleotide sequence ID" value="NZ_QGHD01000002.1"/>
</dbReference>
<keyword evidence="11" id="KW-1185">Reference proteome</keyword>
<dbReference type="InterPro" id="IPR036929">
    <property type="entry name" value="DsbDN_sf"/>
</dbReference>
<dbReference type="InterPro" id="IPR036249">
    <property type="entry name" value="Thioredoxin-like_sf"/>
</dbReference>
<dbReference type="Pfam" id="PF02683">
    <property type="entry name" value="DsbD_TM"/>
    <property type="match status" value="1"/>
</dbReference>
<feature type="transmembrane region" description="Helical" evidence="7">
    <location>
        <begin position="276"/>
        <end position="299"/>
    </location>
</feature>
<keyword evidence="3" id="KW-0201">Cytochrome c-type biogenesis</keyword>
<comment type="caution">
    <text evidence="10">The sequence shown here is derived from an EMBL/GenBank/DDBJ whole genome shotgun (WGS) entry which is preliminary data.</text>
</comment>
<evidence type="ECO:0000256" key="5">
    <source>
        <dbReference type="ARBA" id="ARBA00023136"/>
    </source>
</evidence>
<dbReference type="Proteomes" id="UP000245523">
    <property type="component" value="Unassembled WGS sequence"/>
</dbReference>
<evidence type="ECO:0000256" key="3">
    <source>
        <dbReference type="ARBA" id="ARBA00022748"/>
    </source>
</evidence>
<feature type="transmembrane region" description="Helical" evidence="7">
    <location>
        <begin position="451"/>
        <end position="467"/>
    </location>
</feature>
<dbReference type="PANTHER" id="PTHR32234:SF3">
    <property type="entry name" value="SUPPRESSION OF COPPER SENSITIVITY PROTEIN"/>
    <property type="match status" value="1"/>
</dbReference>
<evidence type="ECO:0000256" key="4">
    <source>
        <dbReference type="ARBA" id="ARBA00022989"/>
    </source>
</evidence>
<dbReference type="SUPFAM" id="SSF52833">
    <property type="entry name" value="Thioredoxin-like"/>
    <property type="match status" value="1"/>
</dbReference>
<dbReference type="InterPro" id="IPR035671">
    <property type="entry name" value="DsbD_gamma"/>
</dbReference>
<evidence type="ECO:0000313" key="10">
    <source>
        <dbReference type="EMBL" id="PWL03971.1"/>
    </source>
</evidence>
<keyword evidence="6" id="KW-0676">Redox-active center</keyword>
<evidence type="ECO:0000259" key="8">
    <source>
        <dbReference type="Pfam" id="PF02683"/>
    </source>
</evidence>
<dbReference type="InterPro" id="IPR028250">
    <property type="entry name" value="DsbDN"/>
</dbReference>
<name>A0ABX5LNH9_9BACT</name>
<dbReference type="Gene3D" id="3.40.30.10">
    <property type="entry name" value="Glutaredoxin"/>
    <property type="match status" value="1"/>
</dbReference>
<feature type="transmembrane region" description="Helical" evidence="7">
    <location>
        <begin position="417"/>
        <end position="439"/>
    </location>
</feature>
<dbReference type="EMBL" id="QGHD01000002">
    <property type="protein sequence ID" value="PWL03971.1"/>
    <property type="molecule type" value="Genomic_DNA"/>
</dbReference>
<dbReference type="CDD" id="cd02953">
    <property type="entry name" value="DsbDgamma"/>
    <property type="match status" value="1"/>
</dbReference>
<organism evidence="10 11">
    <name type="scientific">Hallerella porci</name>
    <dbReference type="NCBI Taxonomy" id="1945871"/>
    <lineage>
        <taxon>Bacteria</taxon>
        <taxon>Pseudomonadati</taxon>
        <taxon>Fibrobacterota</taxon>
        <taxon>Fibrobacteria</taxon>
        <taxon>Fibrobacterales</taxon>
        <taxon>Fibrobacteraceae</taxon>
        <taxon>Hallerella</taxon>
    </lineage>
</organism>
<dbReference type="PANTHER" id="PTHR32234">
    <property type="entry name" value="THIOL:DISULFIDE INTERCHANGE PROTEIN DSBD"/>
    <property type="match status" value="1"/>
</dbReference>
<keyword evidence="4 7" id="KW-1133">Transmembrane helix</keyword>
<evidence type="ECO:0000256" key="1">
    <source>
        <dbReference type="ARBA" id="ARBA00004141"/>
    </source>
</evidence>
<feature type="transmembrane region" description="Helical" evidence="7">
    <location>
        <begin position="190"/>
        <end position="221"/>
    </location>
</feature>
<feature type="domain" description="Thiol:disulfide interchange protein DsbD N-terminal" evidence="9">
    <location>
        <begin position="51"/>
        <end position="156"/>
    </location>
</feature>
<dbReference type="InterPro" id="IPR003834">
    <property type="entry name" value="Cyt_c_assmbl_TM_dom"/>
</dbReference>
<feature type="domain" description="Cytochrome C biogenesis protein transmembrane" evidence="8">
    <location>
        <begin position="194"/>
        <end position="407"/>
    </location>
</feature>
<dbReference type="PROSITE" id="PS00194">
    <property type="entry name" value="THIOREDOXIN_1"/>
    <property type="match status" value="1"/>
</dbReference>
<evidence type="ECO:0000256" key="6">
    <source>
        <dbReference type="ARBA" id="ARBA00023284"/>
    </source>
</evidence>
<reference evidence="10 11" key="1">
    <citation type="submission" date="2018-05" db="EMBL/GenBank/DDBJ databases">
        <title>Animal gut microbial communities from fecal samples from Wisconsin, USA.</title>
        <authorList>
            <person name="Neumann A."/>
        </authorList>
    </citation>
    <scope>NUCLEOTIDE SEQUENCE [LARGE SCALE GENOMIC DNA]</scope>
    <source>
        <strain evidence="10 11">UWS4</strain>
    </source>
</reference>
<dbReference type="Pfam" id="PF13899">
    <property type="entry name" value="Thioredoxin_7"/>
    <property type="match status" value="1"/>
</dbReference>
<evidence type="ECO:0000256" key="2">
    <source>
        <dbReference type="ARBA" id="ARBA00022692"/>
    </source>
</evidence>
<protein>
    <submittedName>
        <fullName evidence="10">Thiol:disulfide interchange protein DsbD</fullName>
    </submittedName>
</protein>
<feature type="transmembrane region" description="Helical" evidence="7">
    <location>
        <begin position="233"/>
        <end position="256"/>
    </location>
</feature>
<feature type="transmembrane region" description="Helical" evidence="7">
    <location>
        <begin position="394"/>
        <end position="411"/>
    </location>
</feature>
<dbReference type="InterPro" id="IPR017937">
    <property type="entry name" value="Thioredoxin_CS"/>
</dbReference>
<proteinExistence type="predicted"/>
<dbReference type="Gene3D" id="2.60.40.1250">
    <property type="entry name" value="Thiol:disulfide interchange protein DsbD, N-terminal domain"/>
    <property type="match status" value="1"/>
</dbReference>
<evidence type="ECO:0000313" key="11">
    <source>
        <dbReference type="Proteomes" id="UP000245523"/>
    </source>
</evidence>
<comment type="subcellular location">
    <subcellularLocation>
        <location evidence="1">Membrane</location>
        <topology evidence="1">Multi-pass membrane protein</topology>
    </subcellularLocation>
</comment>
<feature type="transmembrane region" description="Helical" evidence="7">
    <location>
        <begin position="320"/>
        <end position="346"/>
    </location>
</feature>
<evidence type="ECO:0000259" key="9">
    <source>
        <dbReference type="Pfam" id="PF11412"/>
    </source>
</evidence>
<evidence type="ECO:0000256" key="7">
    <source>
        <dbReference type="SAM" id="Phobius"/>
    </source>
</evidence>
<dbReference type="Pfam" id="PF11412">
    <property type="entry name" value="DsbD_N"/>
    <property type="match status" value="1"/>
</dbReference>
<sequence length="602" mass="65960">MISRKKNNLHTSWILFIFCFFVCAEASDFESINLNGMTPPQVEIIYPEESTHAGSIVSVQITIPEGWHVNANITADQFLKPSTLQIQARGIEFAEPIWPAPIKEYSEALDFENLVFKGKFSVEIPIEKISPDYDTSTTNVDFGYQACSNICLAPQSVHASLEIKSLQSKLSESAPLKKNSESENSSSENAVAFLLVLAFLGGLILNLMPCVLPVLFLKLFSLVKNSGETRSRLWALTLALVAGILVSFWTLAGIVALIKAGSGNAGWGFQFQNPGFIAFMVILLSAFAMNLFGAFEIFLPGKTLTQMDSATKKEGLAGAFFSGVLMVLLSTPCSAPFLGTAMGFAFSQSTPILILFFTVAALGLASPYLAVAIFPNVRKIFPKPGNWMVKFQKFLGLFLLGTAIWLVWVAFKMLGGTGAIILSLFGICSMILSILFGKFARPDKPFLREPIALLLIAAFFFASWFAAGKPAVDSVVAEKLRASAEKNLDADGWYRYSPEIFQALAAEQKPIFIDVTADWCLTCKTNEAVVLNSDEVQKIFVETKAIRVRADYTLESPEVTQLLQKLHRSGVPAYAVYKPQTDSWTVLSEILSADAIREALTK</sequence>